<dbReference type="PANTHER" id="PTHR43806:SF11">
    <property type="entry name" value="CEREVISIN-RELATED"/>
    <property type="match status" value="1"/>
</dbReference>
<name>A0A291QKF5_9ACTN</name>
<dbReference type="Pfam" id="PF00082">
    <property type="entry name" value="Peptidase_S8"/>
    <property type="match status" value="1"/>
</dbReference>
<dbReference type="GO" id="GO:0004252">
    <property type="term" value="F:serine-type endopeptidase activity"/>
    <property type="evidence" value="ECO:0007669"/>
    <property type="project" value="UniProtKB-UniRule"/>
</dbReference>
<dbReference type="InterPro" id="IPR000209">
    <property type="entry name" value="Peptidase_S8/S53_dom"/>
</dbReference>
<keyword evidence="2 5" id="KW-0645">Protease</keyword>
<comment type="similarity">
    <text evidence="1 5">Belongs to the peptidase S8 family.</text>
</comment>
<keyword evidence="9" id="KW-1185">Reference proteome</keyword>
<feature type="active site" description="Charge relay system" evidence="5">
    <location>
        <position position="258"/>
    </location>
</feature>
<evidence type="ECO:0000256" key="5">
    <source>
        <dbReference type="PROSITE-ProRule" id="PRU01240"/>
    </source>
</evidence>
<protein>
    <submittedName>
        <fullName evidence="8">Peptidase S8 and S53 subtilisin kexin sedolisin</fullName>
    </submittedName>
</protein>
<dbReference type="CDD" id="cd07492">
    <property type="entry name" value="Peptidases_S8_8"/>
    <property type="match status" value="1"/>
</dbReference>
<evidence type="ECO:0000256" key="6">
    <source>
        <dbReference type="SAM" id="MobiDB-lite"/>
    </source>
</evidence>
<dbReference type="GO" id="GO:0006508">
    <property type="term" value="P:proteolysis"/>
    <property type="evidence" value="ECO:0007669"/>
    <property type="project" value="UniProtKB-KW"/>
</dbReference>
<evidence type="ECO:0000259" key="7">
    <source>
        <dbReference type="Pfam" id="PF00082"/>
    </source>
</evidence>
<dbReference type="PANTHER" id="PTHR43806">
    <property type="entry name" value="PEPTIDASE S8"/>
    <property type="match status" value="1"/>
</dbReference>
<reference evidence="8 9" key="1">
    <citation type="submission" date="2017-08" db="EMBL/GenBank/DDBJ databases">
        <title>Complete Genome Sequence of Streptomyces formicae KY5, the formicamycin producer.</title>
        <authorList>
            <person name="Holmes N.A."/>
            <person name="Devine R."/>
            <person name="Qin Z."/>
            <person name="Seipke R.F."/>
            <person name="Wilkinson B."/>
            <person name="Hutchings M.I."/>
        </authorList>
    </citation>
    <scope>NUCLEOTIDE SEQUENCE [LARGE SCALE GENOMIC DNA]</scope>
    <source>
        <strain evidence="8 9">KY5</strain>
    </source>
</reference>
<dbReference type="InterPro" id="IPR036852">
    <property type="entry name" value="Peptidase_S8/S53_dom_sf"/>
</dbReference>
<evidence type="ECO:0000256" key="4">
    <source>
        <dbReference type="ARBA" id="ARBA00022825"/>
    </source>
</evidence>
<dbReference type="AlphaFoldDB" id="A0A291QKF5"/>
<sequence length="297" mass="31072">MTTAPEGLTWHLLGRDRAAIEVRTDWAGAGSGDGAQDGADWAWGGATGRGVRVCVIDSGVDTEHPLVGPVNASYLVREAAGEDSGSEGSEGSEGRGGTAGWEVVRVSGGDSSGHGTACASIIRGLAPQCDVDSVQVLGSGFRGSGDALIAGVRWAVERGYDVINMSLSTTRRQFAPVLHELADQAYFGRTLLVASAHNMPVESYPWRFSSVISVGSHDEDDPGLLLYNPSPPVEFFARGVRVPAAWPGGATRRCTGNSFATPHVAGLCARIVGKHRGMTAFQVKQALFLASANVRSH</sequence>
<accession>A0A291QKF5</accession>
<dbReference type="Gene3D" id="3.40.50.200">
    <property type="entry name" value="Peptidase S8/S53 domain"/>
    <property type="match status" value="1"/>
</dbReference>
<feature type="active site" description="Charge relay system" evidence="5">
    <location>
        <position position="57"/>
    </location>
</feature>
<dbReference type="RefSeq" id="WP_098246030.1">
    <property type="nucleotide sequence ID" value="NZ_CP022685.1"/>
</dbReference>
<dbReference type="PROSITE" id="PS51892">
    <property type="entry name" value="SUBTILASE"/>
    <property type="match status" value="1"/>
</dbReference>
<dbReference type="InterPro" id="IPR034067">
    <property type="entry name" value="Serine_protease_KerA-like_dom"/>
</dbReference>
<evidence type="ECO:0000313" key="8">
    <source>
        <dbReference type="EMBL" id="ATL32007.1"/>
    </source>
</evidence>
<dbReference type="InterPro" id="IPR015500">
    <property type="entry name" value="Peptidase_S8_subtilisin-rel"/>
</dbReference>
<evidence type="ECO:0000256" key="2">
    <source>
        <dbReference type="ARBA" id="ARBA00022670"/>
    </source>
</evidence>
<feature type="active site" description="Charge relay system" evidence="5">
    <location>
        <position position="114"/>
    </location>
</feature>
<evidence type="ECO:0000313" key="9">
    <source>
        <dbReference type="Proteomes" id="UP000221011"/>
    </source>
</evidence>
<keyword evidence="4 5" id="KW-0720">Serine protease</keyword>
<dbReference type="InterPro" id="IPR050131">
    <property type="entry name" value="Peptidase_S8_subtilisin-like"/>
</dbReference>
<gene>
    <name evidence="8" type="ORF">KY5_6989</name>
</gene>
<feature type="region of interest" description="Disordered" evidence="6">
    <location>
        <begin position="79"/>
        <end position="100"/>
    </location>
</feature>
<dbReference type="PRINTS" id="PR00723">
    <property type="entry name" value="SUBTILISIN"/>
</dbReference>
<evidence type="ECO:0000256" key="3">
    <source>
        <dbReference type="ARBA" id="ARBA00022801"/>
    </source>
</evidence>
<evidence type="ECO:0000256" key="1">
    <source>
        <dbReference type="ARBA" id="ARBA00011073"/>
    </source>
</evidence>
<organism evidence="8 9">
    <name type="scientific">Streptomyces formicae</name>
    <dbReference type="NCBI Taxonomy" id="1616117"/>
    <lineage>
        <taxon>Bacteria</taxon>
        <taxon>Bacillati</taxon>
        <taxon>Actinomycetota</taxon>
        <taxon>Actinomycetes</taxon>
        <taxon>Kitasatosporales</taxon>
        <taxon>Streptomycetaceae</taxon>
        <taxon>Streptomyces</taxon>
    </lineage>
</organism>
<keyword evidence="3 5" id="KW-0378">Hydrolase</keyword>
<proteinExistence type="inferred from homology"/>
<dbReference type="InterPro" id="IPR023827">
    <property type="entry name" value="Peptidase_S8_Asp-AS"/>
</dbReference>
<feature type="domain" description="Peptidase S8/S53" evidence="7">
    <location>
        <begin position="48"/>
        <end position="289"/>
    </location>
</feature>
<dbReference type="KEGG" id="sfk:KY5_6989"/>
<dbReference type="EMBL" id="CP022685">
    <property type="protein sequence ID" value="ATL32007.1"/>
    <property type="molecule type" value="Genomic_DNA"/>
</dbReference>
<dbReference type="SUPFAM" id="SSF52743">
    <property type="entry name" value="Subtilisin-like"/>
    <property type="match status" value="1"/>
</dbReference>
<dbReference type="Proteomes" id="UP000221011">
    <property type="component" value="Chromosome"/>
</dbReference>
<dbReference type="PROSITE" id="PS00136">
    <property type="entry name" value="SUBTILASE_ASP"/>
    <property type="match status" value="1"/>
</dbReference>